<dbReference type="InterPro" id="IPR050834">
    <property type="entry name" value="Glycosyltransf_2"/>
</dbReference>
<organism evidence="4 5">
    <name type="scientific">Christiangramia fulva</name>
    <dbReference type="NCBI Taxonomy" id="2126553"/>
    <lineage>
        <taxon>Bacteria</taxon>
        <taxon>Pseudomonadati</taxon>
        <taxon>Bacteroidota</taxon>
        <taxon>Flavobacteriia</taxon>
        <taxon>Flavobacteriales</taxon>
        <taxon>Flavobacteriaceae</taxon>
        <taxon>Christiangramia</taxon>
    </lineage>
</organism>
<dbReference type="InterPro" id="IPR027791">
    <property type="entry name" value="Galactosyl_T_C"/>
</dbReference>
<name>A0A2R3Z0N9_9FLAO</name>
<feature type="domain" description="Galactosyltransferase C-terminal" evidence="3">
    <location>
        <begin position="141"/>
        <end position="203"/>
    </location>
</feature>
<keyword evidence="1 4" id="KW-0808">Transferase</keyword>
<keyword evidence="5" id="KW-1185">Reference proteome</keyword>
<dbReference type="Proteomes" id="UP000241507">
    <property type="component" value="Chromosome"/>
</dbReference>
<dbReference type="PANTHER" id="PTHR43685">
    <property type="entry name" value="GLYCOSYLTRANSFERASE"/>
    <property type="match status" value="1"/>
</dbReference>
<dbReference type="KEGG" id="grs:C7S20_00280"/>
<dbReference type="Pfam" id="PF00535">
    <property type="entry name" value="Glycos_transf_2"/>
    <property type="match status" value="1"/>
</dbReference>
<dbReference type="GO" id="GO:0016740">
    <property type="term" value="F:transferase activity"/>
    <property type="evidence" value="ECO:0007669"/>
    <property type="project" value="UniProtKB-KW"/>
</dbReference>
<dbReference type="Gene3D" id="3.90.550.10">
    <property type="entry name" value="Spore Coat Polysaccharide Biosynthesis Protein SpsA, Chain A"/>
    <property type="match status" value="1"/>
</dbReference>
<accession>A0A2R3Z0N9</accession>
<reference evidence="5" key="1">
    <citation type="submission" date="2018-03" db="EMBL/GenBank/DDBJ databases">
        <title>Gramella fulva sp. nov., isolated from a dry surface of tidal flat.</title>
        <authorList>
            <person name="Hwang S.H."/>
            <person name="Hwang W.M."/>
            <person name="Kang K."/>
            <person name="Ahn T.-Y."/>
        </authorList>
    </citation>
    <scope>NUCLEOTIDE SEQUENCE [LARGE SCALE GENOMIC DNA]</scope>
    <source>
        <strain evidence="5">SH35</strain>
    </source>
</reference>
<dbReference type="PANTHER" id="PTHR43685:SF2">
    <property type="entry name" value="GLYCOSYLTRANSFERASE 2-LIKE DOMAIN-CONTAINING PROTEIN"/>
    <property type="match status" value="1"/>
</dbReference>
<dbReference type="InterPro" id="IPR001173">
    <property type="entry name" value="Glyco_trans_2-like"/>
</dbReference>
<evidence type="ECO:0000259" key="2">
    <source>
        <dbReference type="Pfam" id="PF00535"/>
    </source>
</evidence>
<dbReference type="RefSeq" id="WP_107010619.1">
    <property type="nucleotide sequence ID" value="NZ_CP028136.1"/>
</dbReference>
<dbReference type="AlphaFoldDB" id="A0A2R3Z0N9"/>
<evidence type="ECO:0000259" key="3">
    <source>
        <dbReference type="Pfam" id="PF02709"/>
    </source>
</evidence>
<proteinExistence type="predicted"/>
<dbReference type="OrthoDB" id="6717394at2"/>
<protein>
    <submittedName>
        <fullName evidence="4">Glycosyl transferase family 2</fullName>
    </submittedName>
</protein>
<dbReference type="SUPFAM" id="SSF53448">
    <property type="entry name" value="Nucleotide-diphospho-sugar transferases"/>
    <property type="match status" value="1"/>
</dbReference>
<evidence type="ECO:0000313" key="4">
    <source>
        <dbReference type="EMBL" id="AVR43832.1"/>
    </source>
</evidence>
<evidence type="ECO:0000256" key="1">
    <source>
        <dbReference type="ARBA" id="ARBA00022679"/>
    </source>
</evidence>
<sequence>MNPEITIIYANRDRDLERIRLTLDSLSKQTDQNFNVIFVDYGSKYELVEELKELFKNYTFVQFFAMEVPQLLWNKSKALNYGILKASTPFIFIADVDLLFHPLTTKKLEDFSDQNSFGLFSLNYLSKEESAKVVKKNTLKDPEIERKGEVNGMILAPKKAFIEVNGYDEFFHFYGAEDVDLFDRTERAGYKRIKHPDKLFYHFWHQSFQGSEDKIITQRPRVKNIMRVNEQHYFMNNQLEVIRPKRQPEMGKIISKEDSNLLKTPDKTYRVKNILAQVEHFLHEIMPTEKGVICAVFEEDPYYSSFKHQLKKLLKKQTQTYISMKEVNDMLLKKIVFEYRNANYSFKIAEDLKTIDFRIQL</sequence>
<dbReference type="EMBL" id="CP028136">
    <property type="protein sequence ID" value="AVR43832.1"/>
    <property type="molecule type" value="Genomic_DNA"/>
</dbReference>
<feature type="domain" description="Glycosyltransferase 2-like" evidence="2">
    <location>
        <begin position="10"/>
        <end position="138"/>
    </location>
</feature>
<gene>
    <name evidence="4" type="ORF">C7S20_00280</name>
</gene>
<evidence type="ECO:0000313" key="5">
    <source>
        <dbReference type="Proteomes" id="UP000241507"/>
    </source>
</evidence>
<dbReference type="Pfam" id="PF02709">
    <property type="entry name" value="Glyco_transf_7C"/>
    <property type="match status" value="1"/>
</dbReference>
<dbReference type="InterPro" id="IPR029044">
    <property type="entry name" value="Nucleotide-diphossugar_trans"/>
</dbReference>